<evidence type="ECO:0000256" key="4">
    <source>
        <dbReference type="SAM" id="MobiDB-lite"/>
    </source>
</evidence>
<dbReference type="GO" id="GO:0043456">
    <property type="term" value="P:regulation of pentose-phosphate shunt"/>
    <property type="evidence" value="ECO:0007669"/>
    <property type="project" value="TreeGrafter"/>
</dbReference>
<sequence length="442" mass="48158">MKLTFITVLAGLILGLLSSGASGDDIKYECKDLLLTSNGRDQWHPEWQNFKVLRKSETVLHAKCLRNDGKTYRCTRINLNDCIGLQVDSEANTVSLVAEEGGYFNIRCGACILKKTQKSDYIENKLICPYLFAQDWDVDVNLGNAAAIKLQLQSLTYTTNASMGKLNIFLIRHGESVDNVAGLYAGSRDSPLTAHGVLQARRLASHLATAAPPATHIFTSNLKRAVHTAATVQEAQPPPLAGMPAVNVVQLSDLREKDFGADEGKRYGQRDHVRATDAETHDAMQARASRFVDSQLAPIIAALADKPACVMIVAHGLILASLLRVLRGNAWFASSSEPTDSHASWSNTGYTQLVVEPLLRSSSQPRQGAGEPSSPPSNHGPRWPDLRLSIVVFNNTTHLVGLKKTRGGIGSAQFDQKQKTLTSFFAAAPPPKKRKAEDQLEK</sequence>
<reference evidence="7" key="1">
    <citation type="submission" date="2015-05" db="EMBL/GenBank/DDBJ databases">
        <authorList>
            <person name="Fogelqvist Johan"/>
        </authorList>
    </citation>
    <scope>NUCLEOTIDE SEQUENCE [LARGE SCALE GENOMIC DNA]</scope>
</reference>
<feature type="binding site" evidence="3">
    <location>
        <position position="224"/>
    </location>
    <ligand>
        <name>substrate</name>
    </ligand>
</feature>
<keyword evidence="5" id="KW-0732">Signal</keyword>
<evidence type="ECO:0000256" key="3">
    <source>
        <dbReference type="PIRSR" id="PIRSR613078-2"/>
    </source>
</evidence>
<feature type="region of interest" description="Disordered" evidence="4">
    <location>
        <begin position="421"/>
        <end position="442"/>
    </location>
</feature>
<dbReference type="InterPro" id="IPR036673">
    <property type="entry name" value="Cyanovirin-N_sf"/>
</dbReference>
<feature type="region of interest" description="Disordered" evidence="4">
    <location>
        <begin position="260"/>
        <end position="281"/>
    </location>
</feature>
<feature type="active site" description="Proton donor/acceptor" evidence="2">
    <location>
        <position position="256"/>
    </location>
</feature>
<gene>
    <name evidence="6" type="ORF">BN1723_010576</name>
</gene>
<name>A0A0G4KZQ9_VERLO</name>
<dbReference type="InterPro" id="IPR013078">
    <property type="entry name" value="His_Pase_superF_clade-1"/>
</dbReference>
<dbReference type="Pfam" id="PF00300">
    <property type="entry name" value="His_Phos_1"/>
    <property type="match status" value="1"/>
</dbReference>
<dbReference type="AlphaFoldDB" id="A0A0G4KZQ9"/>
<keyword evidence="1" id="KW-0378">Hydrolase</keyword>
<evidence type="ECO:0000313" key="7">
    <source>
        <dbReference type="Proteomes" id="UP000045706"/>
    </source>
</evidence>
<feature type="active site" description="Tele-phosphohistidine intermediate" evidence="2">
    <location>
        <position position="173"/>
    </location>
</feature>
<dbReference type="Proteomes" id="UP000045706">
    <property type="component" value="Unassembled WGS sequence"/>
</dbReference>
<dbReference type="PANTHER" id="PTHR46517">
    <property type="entry name" value="FRUCTOSE-2,6-BISPHOSPHATASE TIGAR"/>
    <property type="match status" value="1"/>
</dbReference>
<dbReference type="GO" id="GO:0004331">
    <property type="term" value="F:fructose-2,6-bisphosphate 2-phosphatase activity"/>
    <property type="evidence" value="ECO:0007669"/>
    <property type="project" value="TreeGrafter"/>
</dbReference>
<protein>
    <submittedName>
        <fullName evidence="6">Uncharacterized protein</fullName>
    </submittedName>
</protein>
<dbReference type="GO" id="GO:0005829">
    <property type="term" value="C:cytosol"/>
    <property type="evidence" value="ECO:0007669"/>
    <property type="project" value="TreeGrafter"/>
</dbReference>
<dbReference type="SUPFAM" id="SSF51322">
    <property type="entry name" value="Cyanovirin-N"/>
    <property type="match status" value="1"/>
</dbReference>
<dbReference type="InterPro" id="IPR029033">
    <property type="entry name" value="His_PPase_superfam"/>
</dbReference>
<dbReference type="InterPro" id="IPR001345">
    <property type="entry name" value="PG/BPGM_mutase_AS"/>
</dbReference>
<feature type="binding site" evidence="3">
    <location>
        <begin position="172"/>
        <end position="179"/>
    </location>
    <ligand>
        <name>substrate</name>
    </ligand>
</feature>
<feature type="signal peptide" evidence="5">
    <location>
        <begin position="1"/>
        <end position="23"/>
    </location>
</feature>
<dbReference type="InterPro" id="IPR051695">
    <property type="entry name" value="Phosphoglycerate_Mutase"/>
</dbReference>
<dbReference type="GO" id="GO:0045820">
    <property type="term" value="P:negative regulation of glycolytic process"/>
    <property type="evidence" value="ECO:0007669"/>
    <property type="project" value="TreeGrafter"/>
</dbReference>
<feature type="region of interest" description="Disordered" evidence="4">
    <location>
        <begin position="361"/>
        <end position="382"/>
    </location>
</feature>
<organism evidence="6 7">
    <name type="scientific">Verticillium longisporum</name>
    <name type="common">Verticillium dahliae var. longisporum</name>
    <dbReference type="NCBI Taxonomy" id="100787"/>
    <lineage>
        <taxon>Eukaryota</taxon>
        <taxon>Fungi</taxon>
        <taxon>Dikarya</taxon>
        <taxon>Ascomycota</taxon>
        <taxon>Pezizomycotina</taxon>
        <taxon>Sordariomycetes</taxon>
        <taxon>Hypocreomycetidae</taxon>
        <taxon>Glomerellales</taxon>
        <taxon>Plectosphaerellaceae</taxon>
        <taxon>Verticillium</taxon>
    </lineage>
</organism>
<evidence type="ECO:0000313" key="6">
    <source>
        <dbReference type="EMBL" id="CRK15201.1"/>
    </source>
</evidence>
<dbReference type="SMART" id="SM00855">
    <property type="entry name" value="PGAM"/>
    <property type="match status" value="1"/>
</dbReference>
<dbReference type="Gene3D" id="2.30.60.10">
    <property type="entry name" value="Cyanovirin-N"/>
    <property type="match status" value="1"/>
</dbReference>
<dbReference type="Gene3D" id="3.40.50.1240">
    <property type="entry name" value="Phosphoglycerate mutase-like"/>
    <property type="match status" value="1"/>
</dbReference>
<proteinExistence type="predicted"/>
<dbReference type="EMBL" id="CVQI01005669">
    <property type="protein sequence ID" value="CRK15201.1"/>
    <property type="molecule type" value="Genomic_DNA"/>
</dbReference>
<feature type="chain" id="PRO_5002565673" evidence="5">
    <location>
        <begin position="24"/>
        <end position="442"/>
    </location>
</feature>
<dbReference type="SUPFAM" id="SSF53254">
    <property type="entry name" value="Phosphoglycerate mutase-like"/>
    <property type="match status" value="1"/>
</dbReference>
<dbReference type="PROSITE" id="PS00175">
    <property type="entry name" value="PG_MUTASE"/>
    <property type="match status" value="1"/>
</dbReference>
<accession>A0A0G4KZQ9</accession>
<evidence type="ECO:0000256" key="2">
    <source>
        <dbReference type="PIRSR" id="PIRSR613078-1"/>
    </source>
</evidence>
<dbReference type="PANTHER" id="PTHR46517:SF1">
    <property type="entry name" value="FRUCTOSE-2,6-BISPHOSPHATASE TIGAR"/>
    <property type="match status" value="1"/>
</dbReference>
<evidence type="ECO:0000256" key="5">
    <source>
        <dbReference type="SAM" id="SignalP"/>
    </source>
</evidence>
<dbReference type="CDD" id="cd07067">
    <property type="entry name" value="HP_PGM_like"/>
    <property type="match status" value="1"/>
</dbReference>
<evidence type="ECO:0000256" key="1">
    <source>
        <dbReference type="ARBA" id="ARBA00022801"/>
    </source>
</evidence>